<dbReference type="GO" id="GO:0005524">
    <property type="term" value="F:ATP binding"/>
    <property type="evidence" value="ECO:0007669"/>
    <property type="project" value="UniProtKB-KW"/>
</dbReference>
<keyword evidence="8" id="KW-1185">Reference proteome</keyword>
<dbReference type="Gene3D" id="3.30.200.20">
    <property type="entry name" value="Phosphorylase Kinase, domain 1"/>
    <property type="match status" value="1"/>
</dbReference>
<keyword evidence="1" id="KW-0723">Serine/threonine-protein kinase</keyword>
<dbReference type="GO" id="GO:0004674">
    <property type="term" value="F:protein serine/threonine kinase activity"/>
    <property type="evidence" value="ECO:0007669"/>
    <property type="project" value="UniProtKB-KW"/>
</dbReference>
<dbReference type="Pfam" id="PF02816">
    <property type="entry name" value="Alpha_kinase"/>
    <property type="match status" value="1"/>
</dbReference>
<keyword evidence="3" id="KW-0547">Nucleotide-binding</keyword>
<dbReference type="SMART" id="SM00811">
    <property type="entry name" value="Alpha_kinase"/>
    <property type="match status" value="1"/>
</dbReference>
<evidence type="ECO:0000256" key="5">
    <source>
        <dbReference type="ARBA" id="ARBA00022840"/>
    </source>
</evidence>
<name>A0A914AGN3_PATMI</name>
<dbReference type="Proteomes" id="UP000887568">
    <property type="component" value="Unplaced"/>
</dbReference>
<evidence type="ECO:0000256" key="3">
    <source>
        <dbReference type="ARBA" id="ARBA00022741"/>
    </source>
</evidence>
<dbReference type="PANTHER" id="PTHR45992">
    <property type="entry name" value="EUKARYOTIC ELONGATION FACTOR 2 KINASE-RELATED"/>
    <property type="match status" value="1"/>
</dbReference>
<evidence type="ECO:0000256" key="1">
    <source>
        <dbReference type="ARBA" id="ARBA00022527"/>
    </source>
</evidence>
<feature type="domain" description="Alpha-type protein kinase" evidence="6">
    <location>
        <begin position="1"/>
        <end position="253"/>
    </location>
</feature>
<dbReference type="AlphaFoldDB" id="A0A914AGN3"/>
<dbReference type="SUPFAM" id="SSF56112">
    <property type="entry name" value="Protein kinase-like (PK-like)"/>
    <property type="match status" value="1"/>
</dbReference>
<dbReference type="GeneID" id="119733041"/>
<dbReference type="EnsemblMetazoa" id="XM_038206621.1">
    <property type="protein sequence ID" value="XP_038062549.1"/>
    <property type="gene ID" value="LOC119733041"/>
</dbReference>
<evidence type="ECO:0000313" key="7">
    <source>
        <dbReference type="EnsemblMetazoa" id="XP_038062549.1"/>
    </source>
</evidence>
<keyword evidence="5" id="KW-0067">ATP-binding</keyword>
<dbReference type="OMA" id="EVWCERI"/>
<evidence type="ECO:0000259" key="6">
    <source>
        <dbReference type="PROSITE" id="PS51158"/>
    </source>
</evidence>
<dbReference type="CDD" id="cd04515">
    <property type="entry name" value="Alpha_kinase"/>
    <property type="match status" value="1"/>
</dbReference>
<dbReference type="InterPro" id="IPR051852">
    <property type="entry name" value="Alpha-type_PK"/>
</dbReference>
<evidence type="ECO:0000256" key="4">
    <source>
        <dbReference type="ARBA" id="ARBA00022777"/>
    </source>
</evidence>
<proteinExistence type="predicted"/>
<accession>A0A914AGN3</accession>
<dbReference type="PROSITE" id="PS51158">
    <property type="entry name" value="ALPHA_KINASE"/>
    <property type="match status" value="1"/>
</dbReference>
<evidence type="ECO:0000256" key="2">
    <source>
        <dbReference type="ARBA" id="ARBA00022679"/>
    </source>
</evidence>
<dbReference type="Gene3D" id="3.20.200.10">
    <property type="entry name" value="MHCK/EF2 kinase"/>
    <property type="match status" value="1"/>
</dbReference>
<keyword evidence="4" id="KW-0418">Kinase</keyword>
<reference evidence="7" key="1">
    <citation type="submission" date="2022-11" db="UniProtKB">
        <authorList>
            <consortium name="EnsemblMetazoa"/>
        </authorList>
    </citation>
    <scope>IDENTIFICATION</scope>
</reference>
<organism evidence="7 8">
    <name type="scientific">Patiria miniata</name>
    <name type="common">Bat star</name>
    <name type="synonym">Asterina miniata</name>
    <dbReference type="NCBI Taxonomy" id="46514"/>
    <lineage>
        <taxon>Eukaryota</taxon>
        <taxon>Metazoa</taxon>
        <taxon>Echinodermata</taxon>
        <taxon>Eleutherozoa</taxon>
        <taxon>Asterozoa</taxon>
        <taxon>Asteroidea</taxon>
        <taxon>Valvatacea</taxon>
        <taxon>Valvatida</taxon>
        <taxon>Asterinidae</taxon>
        <taxon>Patiria</taxon>
    </lineage>
</organism>
<evidence type="ECO:0000313" key="8">
    <source>
        <dbReference type="Proteomes" id="UP000887568"/>
    </source>
</evidence>
<dbReference type="RefSeq" id="XP_038062549.1">
    <property type="nucleotide sequence ID" value="XM_038206621.1"/>
</dbReference>
<dbReference type="InterPro" id="IPR011009">
    <property type="entry name" value="Kinase-like_dom_sf"/>
</dbReference>
<protein>
    <recommendedName>
        <fullName evidence="6">Alpha-type protein kinase domain-containing protein</fullName>
    </recommendedName>
</protein>
<dbReference type="OrthoDB" id="301415at2759"/>
<dbReference type="InterPro" id="IPR004166">
    <property type="entry name" value="a-kinase_dom"/>
</dbReference>
<keyword evidence="2" id="KW-0808">Transferase</keyword>
<sequence>MGSYQSNSCHPIEGTNRWVEFENDWFAEGRSRRAYRGTYKGDWRVEGKKCVVKIYKEVWCERIGELAYKADIRASERAQEMARAFNQMYPSIESIEFIQPEISKINSSSAFMFLGFIPFHKKVKGKRASSKDTSTEMIPEGDTVAIEKYLRGKFTSFLSNSGYETVPSAVPAAFSHFTFHHSHGKILVCDLKGVREDHGYVFTDPAIHSSISAFQYGFFGPTDLGDIGMIKFFQNHKCNDLCSRFLQPVLESVMPRHESLARHIGDSNATVFNCELLRRCETATYELSSLAIS</sequence>